<dbReference type="InterPro" id="IPR029058">
    <property type="entry name" value="AB_hydrolase_fold"/>
</dbReference>
<keyword evidence="3" id="KW-1185">Reference proteome</keyword>
<evidence type="ECO:0000313" key="3">
    <source>
        <dbReference type="Proteomes" id="UP001595075"/>
    </source>
</evidence>
<dbReference type="SUPFAM" id="SSF53474">
    <property type="entry name" value="alpha/beta-Hydrolases"/>
    <property type="match status" value="1"/>
</dbReference>
<dbReference type="Pfam" id="PF12697">
    <property type="entry name" value="Abhydrolase_6"/>
    <property type="match status" value="1"/>
</dbReference>
<evidence type="ECO:0000259" key="1">
    <source>
        <dbReference type="Pfam" id="PF12697"/>
    </source>
</evidence>
<dbReference type="InterPro" id="IPR000073">
    <property type="entry name" value="AB_hydrolase_1"/>
</dbReference>
<feature type="domain" description="AB hydrolase-1" evidence="1">
    <location>
        <begin position="108"/>
        <end position="337"/>
    </location>
</feature>
<dbReference type="Proteomes" id="UP001595075">
    <property type="component" value="Unassembled WGS sequence"/>
</dbReference>
<dbReference type="Gene3D" id="3.40.50.1820">
    <property type="entry name" value="alpha/beta hydrolase"/>
    <property type="match status" value="1"/>
</dbReference>
<dbReference type="EMBL" id="JAZHXI010000022">
    <property type="protein sequence ID" value="KAL2060506.1"/>
    <property type="molecule type" value="Genomic_DNA"/>
</dbReference>
<dbReference type="PANTHER" id="PTHR43798">
    <property type="entry name" value="MONOACYLGLYCEROL LIPASE"/>
    <property type="match status" value="1"/>
</dbReference>
<accession>A0ABR4BS78</accession>
<gene>
    <name evidence="2" type="ORF">VTL71DRAFT_9537</name>
</gene>
<organism evidence="2 3">
    <name type="scientific">Oculimacula yallundae</name>
    <dbReference type="NCBI Taxonomy" id="86028"/>
    <lineage>
        <taxon>Eukaryota</taxon>
        <taxon>Fungi</taxon>
        <taxon>Dikarya</taxon>
        <taxon>Ascomycota</taxon>
        <taxon>Pezizomycotina</taxon>
        <taxon>Leotiomycetes</taxon>
        <taxon>Helotiales</taxon>
        <taxon>Ploettnerulaceae</taxon>
        <taxon>Oculimacula</taxon>
    </lineage>
</organism>
<dbReference type="PANTHER" id="PTHR43798:SF5">
    <property type="entry name" value="MONOACYLGLYCEROL LIPASE ABHD6"/>
    <property type="match status" value="1"/>
</dbReference>
<dbReference type="InterPro" id="IPR050266">
    <property type="entry name" value="AB_hydrolase_sf"/>
</dbReference>
<sequence>MTNSAFRVTEHVLPCYRARRCAAEREATPVSVSLAVKQYVPVESHVSGQAGITLIAAHANACPKELYEPLWEALAKSLHTRGLGIRAIWIADVAHQNRSGILNEEHGLLTNVRWNDHVRDMIRMIDHFHDGMVKPIVAIGHSMGGSQVLSLAAACPDIFSSVILLDPAIGPVWAAEGCLLLARRTLTRTVEWESPQKAKDAARKSFRTWDAAVLSRYEAYGLVEETSAGSSAESRPVKLVNGRYRELIGFLQPQFIDDGDVTSPEIKYQRGCYTGYNALESIESNVLFLCGANSPATPERLRQNWFEKLAGNDNNIRTAARFVPDTGHFLPFEAPHDCGEAIADWVAEETTSWAAREKQGMPIASKGKSEKESMSDAWMVAVKAKLS</sequence>
<comment type="caution">
    <text evidence="2">The sequence shown here is derived from an EMBL/GenBank/DDBJ whole genome shotgun (WGS) entry which is preliminary data.</text>
</comment>
<evidence type="ECO:0000313" key="2">
    <source>
        <dbReference type="EMBL" id="KAL2060506.1"/>
    </source>
</evidence>
<proteinExistence type="predicted"/>
<name>A0ABR4BS78_9HELO</name>
<protein>
    <recommendedName>
        <fullName evidence="1">AB hydrolase-1 domain-containing protein</fullName>
    </recommendedName>
</protein>
<reference evidence="2 3" key="1">
    <citation type="journal article" date="2024" name="Commun. Biol.">
        <title>Comparative genomic analysis of thermophilic fungi reveals convergent evolutionary adaptations and gene losses.</title>
        <authorList>
            <person name="Steindorff A.S."/>
            <person name="Aguilar-Pontes M.V."/>
            <person name="Robinson A.J."/>
            <person name="Andreopoulos B."/>
            <person name="LaButti K."/>
            <person name="Kuo A."/>
            <person name="Mondo S."/>
            <person name="Riley R."/>
            <person name="Otillar R."/>
            <person name="Haridas S."/>
            <person name="Lipzen A."/>
            <person name="Grimwood J."/>
            <person name="Schmutz J."/>
            <person name="Clum A."/>
            <person name="Reid I.D."/>
            <person name="Moisan M.C."/>
            <person name="Butler G."/>
            <person name="Nguyen T.T.M."/>
            <person name="Dewar K."/>
            <person name="Conant G."/>
            <person name="Drula E."/>
            <person name="Henrissat B."/>
            <person name="Hansel C."/>
            <person name="Singer S."/>
            <person name="Hutchinson M.I."/>
            <person name="de Vries R.P."/>
            <person name="Natvig D.O."/>
            <person name="Powell A.J."/>
            <person name="Tsang A."/>
            <person name="Grigoriev I.V."/>
        </authorList>
    </citation>
    <scope>NUCLEOTIDE SEQUENCE [LARGE SCALE GENOMIC DNA]</scope>
    <source>
        <strain evidence="2 3">CBS 494.80</strain>
    </source>
</reference>